<comment type="caution">
    <text evidence="1">The sequence shown here is derived from an EMBL/GenBank/DDBJ whole genome shotgun (WGS) entry which is preliminary data.</text>
</comment>
<accession>A0A7J8D7I3</accession>
<evidence type="ECO:0000313" key="2">
    <source>
        <dbReference type="Proteomes" id="UP000593571"/>
    </source>
</evidence>
<evidence type="ECO:0000313" key="1">
    <source>
        <dbReference type="EMBL" id="KAF6418892.1"/>
    </source>
</evidence>
<keyword evidence="2" id="KW-1185">Reference proteome</keyword>
<proteinExistence type="predicted"/>
<dbReference type="Proteomes" id="UP000593571">
    <property type="component" value="Unassembled WGS sequence"/>
</dbReference>
<sequence length="127" mass="13150">MTPAGGCGLTESLAMCLVSGDGLSSCNEAMAGQGWPRRSPTHFPLPRKVPSTFDALCLGKARLQHPLHLESSHLVLGSCGAWTAQGGGTASDLPKPVTCCRYTRVTVCRKQGSWKVPAPAEAASAGS</sequence>
<dbReference type="AlphaFoldDB" id="A0A7J8D7I3"/>
<name>A0A7J8D7I3_ROUAE</name>
<reference evidence="1 2" key="1">
    <citation type="journal article" date="2020" name="Nature">
        <title>Six reference-quality genomes reveal evolution of bat adaptations.</title>
        <authorList>
            <person name="Jebb D."/>
            <person name="Huang Z."/>
            <person name="Pippel M."/>
            <person name="Hughes G.M."/>
            <person name="Lavrichenko K."/>
            <person name="Devanna P."/>
            <person name="Winkler S."/>
            <person name="Jermiin L.S."/>
            <person name="Skirmuntt E.C."/>
            <person name="Katzourakis A."/>
            <person name="Burkitt-Gray L."/>
            <person name="Ray D.A."/>
            <person name="Sullivan K.A.M."/>
            <person name="Roscito J.G."/>
            <person name="Kirilenko B.M."/>
            <person name="Davalos L.M."/>
            <person name="Corthals A.P."/>
            <person name="Power M.L."/>
            <person name="Jones G."/>
            <person name="Ransome R.D."/>
            <person name="Dechmann D.K.N."/>
            <person name="Locatelli A.G."/>
            <person name="Puechmaille S.J."/>
            <person name="Fedrigo O."/>
            <person name="Jarvis E.D."/>
            <person name="Hiller M."/>
            <person name="Vernes S.C."/>
            <person name="Myers E.W."/>
            <person name="Teeling E.C."/>
        </authorList>
    </citation>
    <scope>NUCLEOTIDE SEQUENCE [LARGE SCALE GENOMIC DNA]</scope>
    <source>
        <strain evidence="1">MRouAeg1</strain>
        <tissue evidence="1">Muscle</tissue>
    </source>
</reference>
<gene>
    <name evidence="1" type="ORF">HJG63_008890</name>
</gene>
<dbReference type="EMBL" id="JACASE010000013">
    <property type="protein sequence ID" value="KAF6418892.1"/>
    <property type="molecule type" value="Genomic_DNA"/>
</dbReference>
<protein>
    <submittedName>
        <fullName evidence="1">Uncharacterized protein</fullName>
    </submittedName>
</protein>
<organism evidence="1 2">
    <name type="scientific">Rousettus aegyptiacus</name>
    <name type="common">Egyptian fruit bat</name>
    <name type="synonym">Pteropus aegyptiacus</name>
    <dbReference type="NCBI Taxonomy" id="9407"/>
    <lineage>
        <taxon>Eukaryota</taxon>
        <taxon>Metazoa</taxon>
        <taxon>Chordata</taxon>
        <taxon>Craniata</taxon>
        <taxon>Vertebrata</taxon>
        <taxon>Euteleostomi</taxon>
        <taxon>Mammalia</taxon>
        <taxon>Eutheria</taxon>
        <taxon>Laurasiatheria</taxon>
        <taxon>Chiroptera</taxon>
        <taxon>Yinpterochiroptera</taxon>
        <taxon>Pteropodoidea</taxon>
        <taxon>Pteropodidae</taxon>
        <taxon>Rousettinae</taxon>
        <taxon>Rousettus</taxon>
    </lineage>
</organism>